<dbReference type="Proteomes" id="UP001165064">
    <property type="component" value="Unassembled WGS sequence"/>
</dbReference>
<gene>
    <name evidence="1" type="ORF">Amon02_000078600</name>
</gene>
<dbReference type="EMBL" id="BSXS01000315">
    <property type="protein sequence ID" value="GME71963.1"/>
    <property type="molecule type" value="Genomic_DNA"/>
</dbReference>
<evidence type="ECO:0000313" key="1">
    <source>
        <dbReference type="EMBL" id="GME71963.1"/>
    </source>
</evidence>
<proteinExistence type="predicted"/>
<keyword evidence="2" id="KW-1185">Reference proteome</keyword>
<sequence length="431" mass="49371">MNTPKNNNNGFGDIFEDPFTGSSFLQHQQQTENETMRPQVLKKTKIQRFKDNVWNADKTWNRAFLITSIISSIMILAFLISFVLLFWFGFKKKGYLPHEMGFGATRRKQETFNGIIKTLNLNCWAFLSVVTVSQVHQIVMAVLVLYVKNIVHLYSYLAFLLFLALFTGFQPRDLNSVVSTLNGLASEIQQTENNMVLGSAANLAYPTSRLLTLKILTAFITIICGVECFIQLFISYYKLMPQFKRTTGEHVGISVSLVKSEFILNIHRSLLLLLLFFFPAMLILVMVMWPIPDKYGGIALMYSVLTLLWIAITDYSTVREYRTLHFIMMVCDLSLLSAPILSTILSTPRGNGELVVSTVVVLNAFIFFLLILQFFASIFVIQNYGKGLKLVHAHEYIWFRKTKATGDLHQTEMQNQETKNFLSYPKEDLEF</sequence>
<accession>A0ACB5ST45</accession>
<reference evidence="1" key="1">
    <citation type="submission" date="2023-04" db="EMBL/GenBank/DDBJ databases">
        <title>Ambrosiozyma monospora NBRC 10751.</title>
        <authorList>
            <person name="Ichikawa N."/>
            <person name="Sato H."/>
            <person name="Tonouchi N."/>
        </authorList>
    </citation>
    <scope>NUCLEOTIDE SEQUENCE</scope>
    <source>
        <strain evidence="1">NBRC 10751</strain>
    </source>
</reference>
<name>A0ACB5ST45_AMBMO</name>
<protein>
    <submittedName>
        <fullName evidence="1">Unnamed protein product</fullName>
    </submittedName>
</protein>
<evidence type="ECO:0000313" key="2">
    <source>
        <dbReference type="Proteomes" id="UP001165064"/>
    </source>
</evidence>
<comment type="caution">
    <text evidence="1">The sequence shown here is derived from an EMBL/GenBank/DDBJ whole genome shotgun (WGS) entry which is preliminary data.</text>
</comment>
<organism evidence="1 2">
    <name type="scientific">Ambrosiozyma monospora</name>
    <name type="common">Yeast</name>
    <name type="synonym">Endomycopsis monosporus</name>
    <dbReference type="NCBI Taxonomy" id="43982"/>
    <lineage>
        <taxon>Eukaryota</taxon>
        <taxon>Fungi</taxon>
        <taxon>Dikarya</taxon>
        <taxon>Ascomycota</taxon>
        <taxon>Saccharomycotina</taxon>
        <taxon>Pichiomycetes</taxon>
        <taxon>Pichiales</taxon>
        <taxon>Pichiaceae</taxon>
        <taxon>Ambrosiozyma</taxon>
    </lineage>
</organism>